<evidence type="ECO:0000313" key="1">
    <source>
        <dbReference type="EMBL" id="QHS98341.1"/>
    </source>
</evidence>
<sequence length="149" mass="17304">MVGYKYGLWLVYNQNTFNTAHIGHFTVQCFMNKEDAFKLYDKINNNYGNTFPIHVEKMGSLFNTDFYNHDKNNLHAWGYYGSIKNWELLQNAAKEYFGDFSYKPHTSVIYSNDKSLLTPINLENDITIVGNLKVVNINADDPSNWSLLN</sequence>
<protein>
    <submittedName>
        <fullName evidence="1">Uncharacterized protein</fullName>
    </submittedName>
</protein>
<dbReference type="EMBL" id="MN739315">
    <property type="protein sequence ID" value="QHS98341.1"/>
    <property type="molecule type" value="Genomic_DNA"/>
</dbReference>
<accession>A0A6C0C2M7</accession>
<name>A0A6C0C2M7_9ZZZZ</name>
<organism evidence="1">
    <name type="scientific">viral metagenome</name>
    <dbReference type="NCBI Taxonomy" id="1070528"/>
    <lineage>
        <taxon>unclassified sequences</taxon>
        <taxon>metagenomes</taxon>
        <taxon>organismal metagenomes</taxon>
    </lineage>
</organism>
<dbReference type="AlphaFoldDB" id="A0A6C0C2M7"/>
<proteinExistence type="predicted"/>
<reference evidence="1" key="1">
    <citation type="journal article" date="2020" name="Nature">
        <title>Giant virus diversity and host interactions through global metagenomics.</title>
        <authorList>
            <person name="Schulz F."/>
            <person name="Roux S."/>
            <person name="Paez-Espino D."/>
            <person name="Jungbluth S."/>
            <person name="Walsh D.A."/>
            <person name="Denef V.J."/>
            <person name="McMahon K.D."/>
            <person name="Konstantinidis K.T."/>
            <person name="Eloe-Fadrosh E.A."/>
            <person name="Kyrpides N.C."/>
            <person name="Woyke T."/>
        </authorList>
    </citation>
    <scope>NUCLEOTIDE SEQUENCE</scope>
    <source>
        <strain evidence="1">GVMAG-M-3300020182-84</strain>
    </source>
</reference>